<proteinExistence type="predicted"/>
<comment type="caution">
    <text evidence="1">The sequence shown here is derived from an EMBL/GenBank/DDBJ whole genome shotgun (WGS) entry which is preliminary data.</text>
</comment>
<sequence length="60" mass="6269">MSANNGEDLVAMSVRVPDDPTGELRQAVIDELKEGGIPVHVATVHVTITPAPSGETESTE</sequence>
<evidence type="ECO:0000313" key="2">
    <source>
        <dbReference type="Proteomes" id="UP000612362"/>
    </source>
</evidence>
<dbReference type="AlphaFoldDB" id="A0A8J3MWW4"/>
<keyword evidence="2" id="KW-1185">Reference proteome</keyword>
<gene>
    <name evidence="1" type="ORF">KSX_89480</name>
</gene>
<dbReference type="Proteomes" id="UP000612362">
    <property type="component" value="Unassembled WGS sequence"/>
</dbReference>
<reference evidence="1" key="1">
    <citation type="submission" date="2020-10" db="EMBL/GenBank/DDBJ databases">
        <title>Taxonomic study of unclassified bacteria belonging to the class Ktedonobacteria.</title>
        <authorList>
            <person name="Yabe S."/>
            <person name="Wang C.M."/>
            <person name="Zheng Y."/>
            <person name="Sakai Y."/>
            <person name="Cavaletti L."/>
            <person name="Monciardini P."/>
            <person name="Donadio S."/>
        </authorList>
    </citation>
    <scope>NUCLEOTIDE SEQUENCE</scope>
    <source>
        <strain evidence="1">SOSP1-1</strain>
    </source>
</reference>
<organism evidence="1 2">
    <name type="scientific">Ktedonospora formicarum</name>
    <dbReference type="NCBI Taxonomy" id="2778364"/>
    <lineage>
        <taxon>Bacteria</taxon>
        <taxon>Bacillati</taxon>
        <taxon>Chloroflexota</taxon>
        <taxon>Ktedonobacteria</taxon>
        <taxon>Ktedonobacterales</taxon>
        <taxon>Ktedonobacteraceae</taxon>
        <taxon>Ktedonospora</taxon>
    </lineage>
</organism>
<dbReference type="EMBL" id="BNJF01000009">
    <property type="protein sequence ID" value="GHO50785.1"/>
    <property type="molecule type" value="Genomic_DNA"/>
</dbReference>
<name>A0A8J3MWW4_9CHLR</name>
<protein>
    <submittedName>
        <fullName evidence="1">Uncharacterized protein</fullName>
    </submittedName>
</protein>
<dbReference type="RefSeq" id="WP_220199742.1">
    <property type="nucleotide sequence ID" value="NZ_BNJF01000009.1"/>
</dbReference>
<evidence type="ECO:0000313" key="1">
    <source>
        <dbReference type="EMBL" id="GHO50785.1"/>
    </source>
</evidence>
<accession>A0A8J3MWW4</accession>